<protein>
    <submittedName>
        <fullName evidence="1">Uncharacterized protein</fullName>
    </submittedName>
</protein>
<name>A0AAE0CHG6_9ROSI</name>
<dbReference type="Proteomes" id="UP001280121">
    <property type="component" value="Unassembled WGS sequence"/>
</dbReference>
<gene>
    <name evidence="1" type="ORF">Ddye_011720</name>
</gene>
<keyword evidence="2" id="KW-1185">Reference proteome</keyword>
<organism evidence="1 2">
    <name type="scientific">Dipteronia dyeriana</name>
    <dbReference type="NCBI Taxonomy" id="168575"/>
    <lineage>
        <taxon>Eukaryota</taxon>
        <taxon>Viridiplantae</taxon>
        <taxon>Streptophyta</taxon>
        <taxon>Embryophyta</taxon>
        <taxon>Tracheophyta</taxon>
        <taxon>Spermatophyta</taxon>
        <taxon>Magnoliopsida</taxon>
        <taxon>eudicotyledons</taxon>
        <taxon>Gunneridae</taxon>
        <taxon>Pentapetalae</taxon>
        <taxon>rosids</taxon>
        <taxon>malvids</taxon>
        <taxon>Sapindales</taxon>
        <taxon>Sapindaceae</taxon>
        <taxon>Hippocastanoideae</taxon>
        <taxon>Acereae</taxon>
        <taxon>Dipteronia</taxon>
    </lineage>
</organism>
<accession>A0AAE0CHG6</accession>
<reference evidence="1" key="1">
    <citation type="journal article" date="2023" name="Plant J.">
        <title>Genome sequences and population genomics provide insights into the demographic history, inbreeding, and mutation load of two 'living fossil' tree species of Dipteronia.</title>
        <authorList>
            <person name="Feng Y."/>
            <person name="Comes H.P."/>
            <person name="Chen J."/>
            <person name="Zhu S."/>
            <person name="Lu R."/>
            <person name="Zhang X."/>
            <person name="Li P."/>
            <person name="Qiu J."/>
            <person name="Olsen K.M."/>
            <person name="Qiu Y."/>
        </authorList>
    </citation>
    <scope>NUCLEOTIDE SEQUENCE</scope>
    <source>
        <strain evidence="1">KIB01</strain>
    </source>
</reference>
<sequence>MSEVELLERLLRGHVPNQPTFLSVDVSSLDINVLQTNLYVSIRSETGPTMFFSSSTKPSGDVCFFSLFSKNPEDGKPRIRLYLLRFRNIRLQSPTSSTPSCRSSCPPFRQLPIPSSIMPPPFAPRRHRSWFRVGFLERMTCSISNHSRRSHLAVTDPGSCGLSSHLRPPPSFTSRRRGFSYANCLLDSLHDAGLCDGVR</sequence>
<evidence type="ECO:0000313" key="1">
    <source>
        <dbReference type="EMBL" id="KAK2651864.1"/>
    </source>
</evidence>
<comment type="caution">
    <text evidence="1">The sequence shown here is derived from an EMBL/GenBank/DDBJ whole genome shotgun (WGS) entry which is preliminary data.</text>
</comment>
<evidence type="ECO:0000313" key="2">
    <source>
        <dbReference type="Proteomes" id="UP001280121"/>
    </source>
</evidence>
<dbReference type="EMBL" id="JANJYI010000004">
    <property type="protein sequence ID" value="KAK2651864.1"/>
    <property type="molecule type" value="Genomic_DNA"/>
</dbReference>
<dbReference type="AlphaFoldDB" id="A0AAE0CHG6"/>
<proteinExistence type="predicted"/>